<evidence type="ECO:0000313" key="2">
    <source>
        <dbReference type="Proteomes" id="UP000887540"/>
    </source>
</evidence>
<feature type="transmembrane region" description="Helical" evidence="1">
    <location>
        <begin position="121"/>
        <end position="148"/>
    </location>
</feature>
<keyword evidence="1" id="KW-0812">Transmembrane</keyword>
<dbReference type="PANTHER" id="PTHR46641">
    <property type="entry name" value="FMRFAMIDE RECEPTOR-RELATED"/>
    <property type="match status" value="1"/>
</dbReference>
<dbReference type="Proteomes" id="UP000887540">
    <property type="component" value="Unplaced"/>
</dbReference>
<feature type="transmembrane region" description="Helical" evidence="1">
    <location>
        <begin position="219"/>
        <end position="238"/>
    </location>
</feature>
<name>A0A914BUC8_9BILA</name>
<dbReference type="Gene3D" id="1.20.1070.10">
    <property type="entry name" value="Rhodopsin 7-helix transmembrane proteins"/>
    <property type="match status" value="2"/>
</dbReference>
<feature type="transmembrane region" description="Helical" evidence="1">
    <location>
        <begin position="80"/>
        <end position="101"/>
    </location>
</feature>
<keyword evidence="2" id="KW-1185">Reference proteome</keyword>
<proteinExistence type="predicted"/>
<sequence>MRKPSILRLCHMEYDYLPKDSLSNCSYRYDYDPEQSLVKNVSLWLDGPLTILAGFLALISGHFAAKFLRKAGLNTDLTAALYTLCICDAFLIITVVINKSIEATGILFFGRNLMWNHQDTVLFTFGFVSAATTASTLLVTLLVVFITFRRFLVVYWPLKYARLKDRFPIRPDQTPLRRYSSTAYCSESCARNSPPTKTVPIFFVSRKPTQSVKKLFRPYAFPVFIMAFSAILSISVFFEFELAPCFEVDEQVFSLFLSPTMLRENHWYLLVRTILQMATQTTGPISIITILTIATEYKVYSSLKERRRLFEAQQRRRTVVLLEELKEKVSRTVAIFIAVKFLILRSLPILLDLYESIHGITSFGVLLSILVRVSDFAIVLNSATNSLAYFGKKQWLENRLKGRILRKHLNNLGKSISVDEQSKISNNFVIKKDPIDRKISN</sequence>
<dbReference type="PANTHER" id="PTHR46641:SF5">
    <property type="entry name" value="NEUROPEPTIDE RECEPTOR FAMILY"/>
    <property type="match status" value="1"/>
</dbReference>
<accession>A0A914BUC8</accession>
<reference evidence="3" key="1">
    <citation type="submission" date="2022-11" db="UniProtKB">
        <authorList>
            <consortium name="WormBaseParasite"/>
        </authorList>
    </citation>
    <scope>IDENTIFICATION</scope>
</reference>
<dbReference type="WBParaSite" id="ACRNAN_Path_1007.g3875.t1">
    <property type="protein sequence ID" value="ACRNAN_Path_1007.g3875.t1"/>
    <property type="gene ID" value="ACRNAN_Path_1007.g3875"/>
</dbReference>
<evidence type="ECO:0000256" key="1">
    <source>
        <dbReference type="SAM" id="Phobius"/>
    </source>
</evidence>
<evidence type="ECO:0000313" key="3">
    <source>
        <dbReference type="WBParaSite" id="ACRNAN_Path_1007.g3875.t1"/>
    </source>
</evidence>
<feature type="transmembrane region" description="Helical" evidence="1">
    <location>
        <begin position="49"/>
        <end position="68"/>
    </location>
</feature>
<dbReference type="AlphaFoldDB" id="A0A914BUC8"/>
<protein>
    <submittedName>
        <fullName evidence="3">G-protein coupled receptors family 1 profile domain-containing protein</fullName>
    </submittedName>
</protein>
<keyword evidence="1" id="KW-1133">Transmembrane helix</keyword>
<keyword evidence="1" id="KW-0472">Membrane</keyword>
<organism evidence="2 3">
    <name type="scientific">Acrobeloides nanus</name>
    <dbReference type="NCBI Taxonomy" id="290746"/>
    <lineage>
        <taxon>Eukaryota</taxon>
        <taxon>Metazoa</taxon>
        <taxon>Ecdysozoa</taxon>
        <taxon>Nematoda</taxon>
        <taxon>Chromadorea</taxon>
        <taxon>Rhabditida</taxon>
        <taxon>Tylenchina</taxon>
        <taxon>Cephalobomorpha</taxon>
        <taxon>Cephaloboidea</taxon>
        <taxon>Cephalobidae</taxon>
        <taxon>Acrobeloides</taxon>
    </lineage>
</organism>
<dbReference type="InterPro" id="IPR052954">
    <property type="entry name" value="GPCR-Ligand_Int"/>
</dbReference>